<sequence>METVGIRGFSEFCDELNEIRLKFHKWDTCEKTVGIYYLLLGLPFANARFIQNALEQYINRMQCHEAQVLEANANDTNFLSSCLAKSPQLALSLILTHLPLLRPGNKEAADCYLKIITHLMTESLSSVGNEFVDIFSYLFIHPAFTEENKKSSKDMLKQMVYKVLPPPPKFEGSPDVNEDTSSQYFEFAEDSMRLPPIRTEQQRSHSLTPYTQDVLLDKERWTLGNVDGNEPSQKPRSYSLCTEVPLLQAPNKMVTYSETRLSELVLTNNLPAMKSIISWLKSLRLHKYSWLFHNLTYSQVINLKEEDLSAIGITKGARHKLLLSISKLNERATVLNELEAEVIKDCDLSVALKKLKSILQSPLQLTTGEDLVTQFIKVTGKVCTQLLMLQHRPDDLVSQFTSLCEDAETTDHFSEDQKRRLAMWKDQLLVTLDSHARCSYTHSHKGYDTNTFKRNKYSNRCYASKTYSTNTYSRKCSSFAKNKPAHRHSVGSETLKSQLLKIKPKDFLNPTRQEYFNDDWATDSRKLFVKERPSNSSVDIETNLESLCIQMMEHALGP</sequence>
<evidence type="ECO:0000256" key="4">
    <source>
        <dbReference type="ARBA" id="ARBA00022884"/>
    </source>
</evidence>
<comment type="caution">
    <text evidence="7">The sequence shown here is derived from an EMBL/GenBank/DDBJ whole genome shotgun (WGS) entry which is preliminary data.</text>
</comment>
<protein>
    <recommendedName>
        <fullName evidence="6">SAM domain-containing protein</fullName>
    </recommendedName>
</protein>
<reference evidence="7" key="1">
    <citation type="submission" date="2022-03" db="EMBL/GenBank/DDBJ databases">
        <authorList>
            <person name="Sayadi A."/>
        </authorList>
    </citation>
    <scope>NUCLEOTIDE SEQUENCE</scope>
</reference>
<evidence type="ECO:0000313" key="7">
    <source>
        <dbReference type="EMBL" id="CAH1993604.1"/>
    </source>
</evidence>
<dbReference type="Gene3D" id="1.25.40.170">
    <property type="entry name" value="Smaug, PHAT domain"/>
    <property type="match status" value="1"/>
</dbReference>
<dbReference type="Pfam" id="PF00536">
    <property type="entry name" value="SAM_1"/>
    <property type="match status" value="1"/>
</dbReference>
<dbReference type="Proteomes" id="UP001152888">
    <property type="component" value="Unassembled WGS sequence"/>
</dbReference>
<dbReference type="InterPro" id="IPR037093">
    <property type="entry name" value="PHAT_dom_sf"/>
</dbReference>
<evidence type="ECO:0000256" key="1">
    <source>
        <dbReference type="ARBA" id="ARBA00004496"/>
    </source>
</evidence>
<comment type="similarity">
    <text evidence="2">Belongs to the SMAUG family.</text>
</comment>
<keyword evidence="3" id="KW-0963">Cytoplasm</keyword>
<evidence type="ECO:0000256" key="5">
    <source>
        <dbReference type="SAM" id="Coils"/>
    </source>
</evidence>
<name>A0A9P0LHM9_ACAOB</name>
<gene>
    <name evidence="7" type="ORF">ACAOBT_LOCUS21603</name>
</gene>
<dbReference type="SUPFAM" id="SSF47769">
    <property type="entry name" value="SAM/Pointed domain"/>
    <property type="match status" value="1"/>
</dbReference>
<dbReference type="Gene3D" id="1.10.150.50">
    <property type="entry name" value="Transcription Factor, Ets-1"/>
    <property type="match status" value="1"/>
</dbReference>
<evidence type="ECO:0000313" key="8">
    <source>
        <dbReference type="Proteomes" id="UP001152888"/>
    </source>
</evidence>
<evidence type="ECO:0000256" key="2">
    <source>
        <dbReference type="ARBA" id="ARBA00008232"/>
    </source>
</evidence>
<comment type="subcellular location">
    <subcellularLocation>
        <location evidence="1">Cytoplasm</location>
    </subcellularLocation>
</comment>
<dbReference type="EMBL" id="CAKOFQ010007176">
    <property type="protein sequence ID" value="CAH1993604.1"/>
    <property type="molecule type" value="Genomic_DNA"/>
</dbReference>
<evidence type="ECO:0000256" key="3">
    <source>
        <dbReference type="ARBA" id="ARBA00022490"/>
    </source>
</evidence>
<accession>A0A9P0LHM9</accession>
<dbReference type="InterPro" id="IPR050897">
    <property type="entry name" value="SMAUG/VTS1_RNA-bind"/>
</dbReference>
<organism evidence="7 8">
    <name type="scientific">Acanthoscelides obtectus</name>
    <name type="common">Bean weevil</name>
    <name type="synonym">Bruchus obtectus</name>
    <dbReference type="NCBI Taxonomy" id="200917"/>
    <lineage>
        <taxon>Eukaryota</taxon>
        <taxon>Metazoa</taxon>
        <taxon>Ecdysozoa</taxon>
        <taxon>Arthropoda</taxon>
        <taxon>Hexapoda</taxon>
        <taxon>Insecta</taxon>
        <taxon>Pterygota</taxon>
        <taxon>Neoptera</taxon>
        <taxon>Endopterygota</taxon>
        <taxon>Coleoptera</taxon>
        <taxon>Polyphaga</taxon>
        <taxon>Cucujiformia</taxon>
        <taxon>Chrysomeloidea</taxon>
        <taxon>Chrysomelidae</taxon>
        <taxon>Bruchinae</taxon>
        <taxon>Bruchini</taxon>
        <taxon>Acanthoscelides</taxon>
    </lineage>
</organism>
<dbReference type="OrthoDB" id="2155283at2759"/>
<keyword evidence="8" id="KW-1185">Reference proteome</keyword>
<dbReference type="SMART" id="SM00454">
    <property type="entry name" value="SAM"/>
    <property type="match status" value="1"/>
</dbReference>
<dbReference type="InterPro" id="IPR013761">
    <property type="entry name" value="SAM/pointed_sf"/>
</dbReference>
<dbReference type="GO" id="GO:0003729">
    <property type="term" value="F:mRNA binding"/>
    <property type="evidence" value="ECO:0007669"/>
    <property type="project" value="TreeGrafter"/>
</dbReference>
<dbReference type="Pfam" id="PF26034">
    <property type="entry name" value="PHAT_SMAUG"/>
    <property type="match status" value="1"/>
</dbReference>
<dbReference type="AlphaFoldDB" id="A0A9P0LHM9"/>
<keyword evidence="5" id="KW-0175">Coiled coil</keyword>
<feature type="domain" description="SAM" evidence="6">
    <location>
        <begin position="268"/>
        <end position="331"/>
    </location>
</feature>
<proteinExistence type="inferred from homology"/>
<dbReference type="GO" id="GO:0000932">
    <property type="term" value="C:P-body"/>
    <property type="evidence" value="ECO:0007669"/>
    <property type="project" value="TreeGrafter"/>
</dbReference>
<dbReference type="InterPro" id="IPR058599">
    <property type="entry name" value="PHAT_Smg/ZCCHC2-like"/>
</dbReference>
<dbReference type="PANTHER" id="PTHR12515:SF5">
    <property type="entry name" value="PROTEIN SMAUG"/>
    <property type="match status" value="1"/>
</dbReference>
<keyword evidence="4" id="KW-0694">RNA-binding</keyword>
<dbReference type="GO" id="GO:0030371">
    <property type="term" value="F:translation repressor activity"/>
    <property type="evidence" value="ECO:0007669"/>
    <property type="project" value="InterPro"/>
</dbReference>
<dbReference type="PANTHER" id="PTHR12515">
    <property type="entry name" value="STERILE ALPHA MOTIF DOMAIN CONTAINING PROTEIN 4-RELATED"/>
    <property type="match status" value="1"/>
</dbReference>
<evidence type="ECO:0000259" key="6">
    <source>
        <dbReference type="SMART" id="SM00454"/>
    </source>
</evidence>
<dbReference type="GO" id="GO:0000289">
    <property type="term" value="P:nuclear-transcribed mRNA poly(A) tail shortening"/>
    <property type="evidence" value="ECO:0007669"/>
    <property type="project" value="TreeGrafter"/>
</dbReference>
<dbReference type="InterPro" id="IPR001660">
    <property type="entry name" value="SAM"/>
</dbReference>
<feature type="coiled-coil region" evidence="5">
    <location>
        <begin position="47"/>
        <end position="74"/>
    </location>
</feature>